<feature type="compositionally biased region" description="Low complexity" evidence="1">
    <location>
        <begin position="228"/>
        <end position="252"/>
    </location>
</feature>
<name>A0A9P6GA53_9PLEO</name>
<protein>
    <submittedName>
        <fullName evidence="3">Uncharacterized protein</fullName>
    </submittedName>
</protein>
<feature type="compositionally biased region" description="Polar residues" evidence="1">
    <location>
        <begin position="197"/>
        <end position="215"/>
    </location>
</feature>
<feature type="compositionally biased region" description="Low complexity" evidence="1">
    <location>
        <begin position="425"/>
        <end position="445"/>
    </location>
</feature>
<feature type="region of interest" description="Disordered" evidence="1">
    <location>
        <begin position="17"/>
        <end position="38"/>
    </location>
</feature>
<feature type="compositionally biased region" description="Polar residues" evidence="1">
    <location>
        <begin position="497"/>
        <end position="512"/>
    </location>
</feature>
<sequence>MRVPLLAALLGSGLNAVASPDGPDDKGSPRPSPRVRLHSQEPVTALSKDAPAYVVGPNVYSTSTLYTTSYFTITECASNAVDCPTNALNVVTSAVFATTTTTICLTSGLPTPTALPEGSATASLTVSVSVGLPSATGTLPSTAVTSANPLPSGSGFSPAPDLPITSSHGILPIPSSGIPIGPGPVHPSGSGLVPASGSPSTSGQGNSPTPSSGNSIGPGPALPSNWLPSIPSGSGFASSPGSPGSPTTSSIGHLPVPNSGIPIGPGPVFPSQSLSAGPSGSAFVPGLPAVSGPSDILGLSTDVPVGSGIALSSTALYAPSRSGFSSSFPGVSASVPSAPLSSGSYVPIPGASTVTVSGAPPASYSLGPEVPPRPRPSAWAPLVPASNSPSTSASYTGSIPNPGSGGPSSGVSQVPTATGSSNGYPSASGSGFPGSPSGSSPIGTPFNPKPTAIPSGSGFIPGETGTEGTKTSSLASSPIGHPNVPATPSGVTHAPGLTSTIPSATSSVEEGTSTTQVTSIVTYSHTTFIVTVPVQTISRNYSTETAGIHTSIGTDASAYFPTGTGWWPSATANGTVISPTPSSPIPINNEGQHTFGSGKSSIVAIVVALAFAHFAQDA</sequence>
<gene>
    <name evidence="3" type="ORF">PMIN01_10433</name>
</gene>
<accession>A0A9P6GA53</accession>
<dbReference type="Proteomes" id="UP000756921">
    <property type="component" value="Unassembled WGS sequence"/>
</dbReference>
<evidence type="ECO:0000256" key="1">
    <source>
        <dbReference type="SAM" id="MobiDB-lite"/>
    </source>
</evidence>
<proteinExistence type="predicted"/>
<dbReference type="AlphaFoldDB" id="A0A9P6GA53"/>
<feature type="region of interest" description="Disordered" evidence="1">
    <location>
        <begin position="365"/>
        <end position="512"/>
    </location>
</feature>
<keyword evidence="4" id="KW-1185">Reference proteome</keyword>
<reference evidence="3" key="1">
    <citation type="journal article" date="2020" name="Mol. Plant Microbe Interact.">
        <title>Genome Sequence of the Biocontrol Agent Coniothyrium minitans strain Conio (IMI 134523).</title>
        <authorList>
            <person name="Patel D."/>
            <person name="Shittu T.A."/>
            <person name="Baroncelli R."/>
            <person name="Muthumeenakshi S."/>
            <person name="Osborne T.H."/>
            <person name="Janganan T.K."/>
            <person name="Sreenivasaprasad S."/>
        </authorList>
    </citation>
    <scope>NUCLEOTIDE SEQUENCE</scope>
    <source>
        <strain evidence="3">Conio</strain>
    </source>
</reference>
<feature type="compositionally biased region" description="Polar residues" evidence="1">
    <location>
        <begin position="135"/>
        <end position="155"/>
    </location>
</feature>
<organism evidence="3 4">
    <name type="scientific">Paraphaeosphaeria minitans</name>
    <dbReference type="NCBI Taxonomy" id="565426"/>
    <lineage>
        <taxon>Eukaryota</taxon>
        <taxon>Fungi</taxon>
        <taxon>Dikarya</taxon>
        <taxon>Ascomycota</taxon>
        <taxon>Pezizomycotina</taxon>
        <taxon>Dothideomycetes</taxon>
        <taxon>Pleosporomycetidae</taxon>
        <taxon>Pleosporales</taxon>
        <taxon>Massarineae</taxon>
        <taxon>Didymosphaeriaceae</taxon>
        <taxon>Paraphaeosphaeria</taxon>
    </lineage>
</organism>
<comment type="caution">
    <text evidence="3">The sequence shown here is derived from an EMBL/GenBank/DDBJ whole genome shotgun (WGS) entry which is preliminary data.</text>
</comment>
<evidence type="ECO:0000313" key="3">
    <source>
        <dbReference type="EMBL" id="KAF9731416.1"/>
    </source>
</evidence>
<feature type="region of interest" description="Disordered" evidence="1">
    <location>
        <begin position="135"/>
        <end position="277"/>
    </location>
</feature>
<keyword evidence="2" id="KW-0732">Signal</keyword>
<feature type="compositionally biased region" description="Low complexity" evidence="1">
    <location>
        <begin position="166"/>
        <end position="179"/>
    </location>
</feature>
<feature type="compositionally biased region" description="Polar residues" evidence="1">
    <location>
        <begin position="385"/>
        <end position="396"/>
    </location>
</feature>
<dbReference type="EMBL" id="WJXW01000012">
    <property type="protein sequence ID" value="KAF9731416.1"/>
    <property type="molecule type" value="Genomic_DNA"/>
</dbReference>
<feature type="chain" id="PRO_5040269363" evidence="2">
    <location>
        <begin position="20"/>
        <end position="618"/>
    </location>
</feature>
<evidence type="ECO:0000313" key="4">
    <source>
        <dbReference type="Proteomes" id="UP000756921"/>
    </source>
</evidence>
<dbReference type="OrthoDB" id="3800048at2759"/>
<feature type="compositionally biased region" description="Polar residues" evidence="1">
    <location>
        <begin position="413"/>
        <end position="424"/>
    </location>
</feature>
<evidence type="ECO:0000256" key="2">
    <source>
        <dbReference type="SAM" id="SignalP"/>
    </source>
</evidence>
<feature type="signal peptide" evidence="2">
    <location>
        <begin position="1"/>
        <end position="19"/>
    </location>
</feature>